<dbReference type="EMBL" id="JACHDD010000016">
    <property type="protein sequence ID" value="MBB5428922.1"/>
    <property type="molecule type" value="Genomic_DNA"/>
</dbReference>
<comment type="caution">
    <text evidence="1">The sequence shown here is derived from an EMBL/GenBank/DDBJ whole genome shotgun (WGS) entry which is preliminary data.</text>
</comment>
<gene>
    <name evidence="1" type="ORF">HDG40_007117</name>
</gene>
<sequence length="61" mass="6335">MPGNAHDGHLMEEALDYAAILSDVQPEIVIVDRGCPGAPNRTALGSTTPVCAVASRERCAS</sequence>
<accession>A0A7W8V267</accession>
<organism evidence="1 2">
    <name type="scientific">Paraburkholderia atlantica</name>
    <dbReference type="NCBI Taxonomy" id="2654982"/>
    <lineage>
        <taxon>Bacteria</taxon>
        <taxon>Pseudomonadati</taxon>
        <taxon>Pseudomonadota</taxon>
        <taxon>Betaproteobacteria</taxon>
        <taxon>Burkholderiales</taxon>
        <taxon>Burkholderiaceae</taxon>
        <taxon>Paraburkholderia</taxon>
    </lineage>
</organism>
<protein>
    <recommendedName>
        <fullName evidence="3">Transposase</fullName>
    </recommendedName>
</protein>
<dbReference type="AlphaFoldDB" id="A0A7W8V267"/>
<proteinExistence type="predicted"/>
<dbReference type="Proteomes" id="UP000592780">
    <property type="component" value="Unassembled WGS sequence"/>
</dbReference>
<evidence type="ECO:0000313" key="2">
    <source>
        <dbReference type="Proteomes" id="UP000592780"/>
    </source>
</evidence>
<reference evidence="1 2" key="1">
    <citation type="submission" date="2020-08" db="EMBL/GenBank/DDBJ databases">
        <title>Genomic Encyclopedia of Type Strains, Phase IV (KMG-V): Genome sequencing to study the core and pangenomes of soil and plant-associated prokaryotes.</title>
        <authorList>
            <person name="Whitman W."/>
        </authorList>
    </citation>
    <scope>NUCLEOTIDE SEQUENCE [LARGE SCALE GENOMIC DNA]</scope>
    <source>
        <strain evidence="1 2">JPY158</strain>
    </source>
</reference>
<evidence type="ECO:0008006" key="3">
    <source>
        <dbReference type="Google" id="ProtNLM"/>
    </source>
</evidence>
<keyword evidence="2" id="KW-1185">Reference proteome</keyword>
<evidence type="ECO:0000313" key="1">
    <source>
        <dbReference type="EMBL" id="MBB5428922.1"/>
    </source>
</evidence>
<name>A0A7W8V267_PARAM</name>